<sequence>MFEYASININGLLKTTQLTSSSLRFLRLRNFSILSLQEAHASTLVIIDSLKMCLQPCLFFQTEHVGIISFSLDYQISIIDTFTYFNSPRFQLFKISHPHNFYTPFYILNAYAPANSRPVRREFYHNLTLLLHTLRSQISFENLIISGNFNYSYLRVSILGAVIVLSWKTLFEQNFLNCTQFINLQEIPTFQRSWGPTNNI</sequence>
<dbReference type="EMBL" id="LUGH01000487">
    <property type="protein sequence ID" value="OBZ84623.1"/>
    <property type="molecule type" value="Genomic_DNA"/>
</dbReference>
<name>A0A1C7N675_9FUNG</name>
<evidence type="ECO:0000313" key="2">
    <source>
        <dbReference type="Proteomes" id="UP000093000"/>
    </source>
</evidence>
<protein>
    <recommendedName>
        <fullName evidence="3">Endonuclease/exonuclease/phosphatase domain-containing protein</fullName>
    </recommendedName>
</protein>
<dbReference type="Gene3D" id="3.60.10.10">
    <property type="entry name" value="Endonuclease/exonuclease/phosphatase"/>
    <property type="match status" value="1"/>
</dbReference>
<dbReference type="OrthoDB" id="2443300at2759"/>
<reference evidence="1 2" key="1">
    <citation type="submission" date="2016-03" db="EMBL/GenBank/DDBJ databases">
        <title>Choanephora cucurbitarum.</title>
        <authorList>
            <person name="Min B."/>
            <person name="Park H."/>
            <person name="Park J.-H."/>
            <person name="Shin H.-D."/>
            <person name="Choi I.-G."/>
        </authorList>
    </citation>
    <scope>NUCLEOTIDE SEQUENCE [LARGE SCALE GENOMIC DNA]</scope>
    <source>
        <strain evidence="1 2">KUS-F28377</strain>
    </source>
</reference>
<comment type="caution">
    <text evidence="1">The sequence shown here is derived from an EMBL/GenBank/DDBJ whole genome shotgun (WGS) entry which is preliminary data.</text>
</comment>
<proteinExistence type="predicted"/>
<gene>
    <name evidence="1" type="ORF">A0J61_07317</name>
</gene>
<dbReference type="SUPFAM" id="SSF56219">
    <property type="entry name" value="DNase I-like"/>
    <property type="match status" value="1"/>
</dbReference>
<accession>A0A1C7N675</accession>
<keyword evidence="2" id="KW-1185">Reference proteome</keyword>
<dbReference type="InParanoid" id="A0A1C7N675"/>
<evidence type="ECO:0000313" key="1">
    <source>
        <dbReference type="EMBL" id="OBZ84623.1"/>
    </source>
</evidence>
<evidence type="ECO:0008006" key="3">
    <source>
        <dbReference type="Google" id="ProtNLM"/>
    </source>
</evidence>
<dbReference type="InterPro" id="IPR036691">
    <property type="entry name" value="Endo/exonu/phosph_ase_sf"/>
</dbReference>
<dbReference type="Proteomes" id="UP000093000">
    <property type="component" value="Unassembled WGS sequence"/>
</dbReference>
<dbReference type="AlphaFoldDB" id="A0A1C7N675"/>
<organism evidence="1 2">
    <name type="scientific">Choanephora cucurbitarum</name>
    <dbReference type="NCBI Taxonomy" id="101091"/>
    <lineage>
        <taxon>Eukaryota</taxon>
        <taxon>Fungi</taxon>
        <taxon>Fungi incertae sedis</taxon>
        <taxon>Mucoromycota</taxon>
        <taxon>Mucoromycotina</taxon>
        <taxon>Mucoromycetes</taxon>
        <taxon>Mucorales</taxon>
        <taxon>Mucorineae</taxon>
        <taxon>Choanephoraceae</taxon>
        <taxon>Choanephoroideae</taxon>
        <taxon>Choanephora</taxon>
    </lineage>
</organism>